<keyword evidence="2" id="KW-1185">Reference proteome</keyword>
<organism evidence="1 2">
    <name type="scientific">Aduncisulcus paluster</name>
    <dbReference type="NCBI Taxonomy" id="2918883"/>
    <lineage>
        <taxon>Eukaryota</taxon>
        <taxon>Metamonada</taxon>
        <taxon>Carpediemonas-like organisms</taxon>
        <taxon>Aduncisulcus</taxon>
    </lineage>
</organism>
<comment type="caution">
    <text evidence="1">The sequence shown here is derived from an EMBL/GenBank/DDBJ whole genome shotgun (WGS) entry which is preliminary data.</text>
</comment>
<dbReference type="EMBL" id="BQXS01006429">
    <property type="protein sequence ID" value="GKT19922.1"/>
    <property type="molecule type" value="Genomic_DNA"/>
</dbReference>
<evidence type="ECO:0000313" key="2">
    <source>
        <dbReference type="Proteomes" id="UP001057375"/>
    </source>
</evidence>
<feature type="non-terminal residue" evidence="1">
    <location>
        <position position="72"/>
    </location>
</feature>
<evidence type="ECO:0000313" key="1">
    <source>
        <dbReference type="EMBL" id="GKT19922.1"/>
    </source>
</evidence>
<sequence>MNRNSDKQSASKTELDDGIAMFRSEYELHKQAFSSEIASFSNDQMQLLSEEELEFLHEVSSLEGEFELHLFS</sequence>
<gene>
    <name evidence="1" type="ORF">ADUPG1_004353</name>
</gene>
<reference evidence="1" key="1">
    <citation type="submission" date="2022-03" db="EMBL/GenBank/DDBJ databases">
        <title>Draft genome sequence of Aduncisulcus paluster, a free-living microaerophilic Fornicata.</title>
        <authorList>
            <person name="Yuyama I."/>
            <person name="Kume K."/>
            <person name="Tamura T."/>
            <person name="Inagaki Y."/>
            <person name="Hashimoto T."/>
        </authorList>
    </citation>
    <scope>NUCLEOTIDE SEQUENCE</scope>
    <source>
        <strain evidence="1">NY0171</strain>
    </source>
</reference>
<name>A0ABQ5JX54_9EUKA</name>
<accession>A0ABQ5JX54</accession>
<proteinExistence type="predicted"/>
<dbReference type="Proteomes" id="UP001057375">
    <property type="component" value="Unassembled WGS sequence"/>
</dbReference>
<protein>
    <submittedName>
        <fullName evidence="1">Uncharacterized protein</fullName>
    </submittedName>
</protein>